<protein>
    <submittedName>
        <fullName evidence="1">Uncharacterized protein</fullName>
    </submittedName>
</protein>
<proteinExistence type="predicted"/>
<dbReference type="STRING" id="1447883.A0A2B7Z089"/>
<gene>
    <name evidence="1" type="ORF">AJ80_01862</name>
</gene>
<reference evidence="1 2" key="1">
    <citation type="submission" date="2017-10" db="EMBL/GenBank/DDBJ databases">
        <title>Comparative genomics in systemic dimorphic fungi from Ajellomycetaceae.</title>
        <authorList>
            <person name="Munoz J.F."/>
            <person name="Mcewen J.G."/>
            <person name="Clay O.K."/>
            <person name="Cuomo C.A."/>
        </authorList>
    </citation>
    <scope>NUCLEOTIDE SEQUENCE [LARGE SCALE GENOMIC DNA]</scope>
    <source>
        <strain evidence="1 2">UAMH7299</strain>
    </source>
</reference>
<sequence length="132" mass="14992">MPRSSLIRQLNLFAGQLYLRDMDEYITLRQFLGLAYKPPNNNNVRVSSDGFVTPADRKYYGPVMAANCPFLKSPVPFLKLLLELRRKGQSFRRSHLGAILNGELLTEDRFVVKEGVSKKVVSLGKAVARFEM</sequence>
<comment type="caution">
    <text evidence="1">The sequence shown here is derived from an EMBL/GenBank/DDBJ whole genome shotgun (WGS) entry which is preliminary data.</text>
</comment>
<name>A0A2B7Z089_POLH7</name>
<dbReference type="AlphaFoldDB" id="A0A2B7Z089"/>
<evidence type="ECO:0000313" key="1">
    <source>
        <dbReference type="EMBL" id="PGH26548.1"/>
    </source>
</evidence>
<keyword evidence="2" id="KW-1185">Reference proteome</keyword>
<dbReference type="EMBL" id="PDNA01000016">
    <property type="protein sequence ID" value="PGH26548.1"/>
    <property type="molecule type" value="Genomic_DNA"/>
</dbReference>
<accession>A0A2B7Z089</accession>
<organism evidence="1 2">
    <name type="scientific">Polytolypa hystricis (strain UAMH7299)</name>
    <dbReference type="NCBI Taxonomy" id="1447883"/>
    <lineage>
        <taxon>Eukaryota</taxon>
        <taxon>Fungi</taxon>
        <taxon>Dikarya</taxon>
        <taxon>Ascomycota</taxon>
        <taxon>Pezizomycotina</taxon>
        <taxon>Eurotiomycetes</taxon>
        <taxon>Eurotiomycetidae</taxon>
        <taxon>Onygenales</taxon>
        <taxon>Onygenales incertae sedis</taxon>
        <taxon>Polytolypa</taxon>
    </lineage>
</organism>
<evidence type="ECO:0000313" key="2">
    <source>
        <dbReference type="Proteomes" id="UP000224634"/>
    </source>
</evidence>
<dbReference type="OrthoDB" id="3182339at2759"/>
<feature type="non-terminal residue" evidence="1">
    <location>
        <position position="132"/>
    </location>
</feature>
<dbReference type="Proteomes" id="UP000224634">
    <property type="component" value="Unassembled WGS sequence"/>
</dbReference>